<sequence>MPSIDKHYYRFVPEEKRIPVSERKFLKIVEQIRERRNDTVHGHLSNILPHEYVYEIGVFEGPISI</sequence>
<gene>
    <name evidence="1" type="ORF">OENI_1537</name>
</gene>
<dbReference type="AlphaFoldDB" id="A0AAQ2UTQ9"/>
<proteinExistence type="predicted"/>
<accession>A0AAQ2UTQ9</accession>
<dbReference type="EMBL" id="LR031358">
    <property type="protein sequence ID" value="VDB98847.1"/>
    <property type="molecule type" value="Genomic_DNA"/>
</dbReference>
<reference evidence="1 2" key="1">
    <citation type="submission" date="2018-08" db="EMBL/GenBank/DDBJ databases">
        <authorList>
            <person name="Lorentzen P. G. S. M."/>
        </authorList>
    </citation>
    <scope>NUCLEOTIDE SEQUENCE [LARGE SCALE GENOMIC DNA]</scope>
    <source>
        <strain evidence="1 2">CRBO_1381</strain>
    </source>
</reference>
<name>A0AAQ2UTQ9_OENOE</name>
<dbReference type="Proteomes" id="UP000294726">
    <property type="component" value="Chromosome"/>
</dbReference>
<organism evidence="1 2">
    <name type="scientific">Oenococcus oeni</name>
    <name type="common">Leuconostoc oenos</name>
    <dbReference type="NCBI Taxonomy" id="1247"/>
    <lineage>
        <taxon>Bacteria</taxon>
        <taxon>Bacillati</taxon>
        <taxon>Bacillota</taxon>
        <taxon>Bacilli</taxon>
        <taxon>Lactobacillales</taxon>
        <taxon>Lactobacillaceae</taxon>
        <taxon>Oenococcus</taxon>
    </lineage>
</organism>
<protein>
    <submittedName>
        <fullName evidence="1">Uncharacterized protein</fullName>
    </submittedName>
</protein>
<evidence type="ECO:0000313" key="1">
    <source>
        <dbReference type="EMBL" id="VDB98847.1"/>
    </source>
</evidence>
<evidence type="ECO:0000313" key="2">
    <source>
        <dbReference type="Proteomes" id="UP000294726"/>
    </source>
</evidence>